<dbReference type="InterPro" id="IPR007110">
    <property type="entry name" value="Ig-like_dom"/>
</dbReference>
<dbReference type="InterPro" id="IPR003599">
    <property type="entry name" value="Ig_sub"/>
</dbReference>
<keyword evidence="1" id="KW-0812">Transmembrane</keyword>
<dbReference type="Pfam" id="PF07686">
    <property type="entry name" value="V-set"/>
    <property type="match status" value="2"/>
</dbReference>
<name>A0A7J6BS35_9TELE</name>
<accession>A0A7J6BS35</accession>
<evidence type="ECO:0000259" key="3">
    <source>
        <dbReference type="PROSITE" id="PS50835"/>
    </source>
</evidence>
<protein>
    <recommendedName>
        <fullName evidence="3">Ig-like domain-containing protein</fullName>
    </recommendedName>
</protein>
<dbReference type="PROSITE" id="PS50835">
    <property type="entry name" value="IG_LIKE"/>
    <property type="match status" value="6"/>
</dbReference>
<evidence type="ECO:0000313" key="5">
    <source>
        <dbReference type="Proteomes" id="UP000579812"/>
    </source>
</evidence>
<evidence type="ECO:0000256" key="1">
    <source>
        <dbReference type="SAM" id="Phobius"/>
    </source>
</evidence>
<organism evidence="4 5">
    <name type="scientific">Onychostoma macrolepis</name>
    <dbReference type="NCBI Taxonomy" id="369639"/>
    <lineage>
        <taxon>Eukaryota</taxon>
        <taxon>Metazoa</taxon>
        <taxon>Chordata</taxon>
        <taxon>Craniata</taxon>
        <taxon>Vertebrata</taxon>
        <taxon>Euteleostomi</taxon>
        <taxon>Actinopterygii</taxon>
        <taxon>Neopterygii</taxon>
        <taxon>Teleostei</taxon>
        <taxon>Ostariophysi</taxon>
        <taxon>Cypriniformes</taxon>
        <taxon>Cyprinidae</taxon>
        <taxon>Acrossocheilinae</taxon>
        <taxon>Onychostoma</taxon>
    </lineage>
</organism>
<dbReference type="InterPro" id="IPR013783">
    <property type="entry name" value="Ig-like_fold"/>
</dbReference>
<feature type="domain" description="Ig-like" evidence="3">
    <location>
        <begin position="496"/>
        <end position="583"/>
    </location>
</feature>
<dbReference type="AlphaFoldDB" id="A0A7J6BS35"/>
<dbReference type="InterPro" id="IPR013106">
    <property type="entry name" value="Ig_V-set"/>
</dbReference>
<keyword evidence="5" id="KW-1185">Reference proteome</keyword>
<comment type="caution">
    <text evidence="4">The sequence shown here is derived from an EMBL/GenBank/DDBJ whole genome shotgun (WGS) entry which is preliminary data.</text>
</comment>
<dbReference type="SMART" id="SM00409">
    <property type="entry name" value="IG"/>
    <property type="match status" value="7"/>
</dbReference>
<feature type="chain" id="PRO_5029491480" description="Ig-like domain-containing protein" evidence="2">
    <location>
        <begin position="20"/>
        <end position="876"/>
    </location>
</feature>
<keyword evidence="2" id="KW-0732">Signal</keyword>
<dbReference type="Gene3D" id="2.60.40.10">
    <property type="entry name" value="Immunoglobulins"/>
    <property type="match status" value="7"/>
</dbReference>
<sequence length="876" mass="98329">MDFRLVLLILLLHISGSLTLNRLSVTCTNICALRETSVQLKCSYDYNSNITTVFWFSEKQSTNWRKNNEPEDLTLDSDYSGRVKRQISSSSSTLTISDVRERDSGEYQLMFIMKDGVKLLSSAAVSLTVTDLQVRKNSTSTGARDQRVILTCDTSCDLTSRPQNYYWKRNGQYLKNINSRSVEVHPEASGSYSCFLTADLKNSSSPVCVSQRGCWDVTYTSRRVCASVGSTVDISSTYSHPSGYTVNKTFWYYVQPGDFKDLREEHQFAGRVEYVGNKLRIKDLKISDSGEYRLRIITDLNGTYSGSPGVILTVTDTQMKRSPVFVSEGQEVILICSTKCTLNNKHTYIWYKNGRQVTDGFTKTNKLYLDSVSNEELQQYSCAVGGSLTLVSNLSVTCTNICALRETSVQLKCSYDSNSNSNIKTVFWFSEKQSTNWRKNNEPEDLTLDSDYSGRVKHQISSSSSTLTISDVRERDSGEYQLMFIMKDGVKLLSSAAVSLTVTDLQVRKNSTSTGARDQKEILTCDTSCDLTSRPQNYYWKRNGQYLKNINSRSVEVHPEASGSYSCFLTADLKNSSSPVCVSQRGCWDVTYTSRRVCASVGSTVDISSTYSHPSGYTVNKIFWHYVQPGDFKDLREEHQFAGRVEHVGNKLRIKDLKISDSGEYRLRIITDLNGTYSGSPGVILTVTGTQMKISPVFVSEGQEVILICSTKCTLNDEHTYIWYKNGRQVTDGFTKTNKLYLDSVSNEEFQQYSCAVGVSENQIPKVNTALLSTVIILPVFLILALIGVLWYRRRKNNSSQQHEDNKGSVQSDSAVLYDNAAALSMACTQQVHMKDQDVHYSSVHFKQSITKNTSSTPTAVQSTTDDVYYAAVKFC</sequence>
<evidence type="ECO:0000313" key="4">
    <source>
        <dbReference type="EMBL" id="KAF4097790.1"/>
    </source>
</evidence>
<feature type="domain" description="Ig-like" evidence="3">
    <location>
        <begin position="681"/>
        <end position="765"/>
    </location>
</feature>
<feature type="domain" description="Ig-like" evidence="3">
    <location>
        <begin position="123"/>
        <end position="210"/>
    </location>
</feature>
<feature type="domain" description="Ig-like" evidence="3">
    <location>
        <begin position="308"/>
        <end position="397"/>
    </location>
</feature>
<feature type="transmembrane region" description="Helical" evidence="1">
    <location>
        <begin position="770"/>
        <end position="792"/>
    </location>
</feature>
<dbReference type="InterPro" id="IPR036179">
    <property type="entry name" value="Ig-like_dom_sf"/>
</dbReference>
<reference evidence="4 5" key="1">
    <citation type="submission" date="2020-04" db="EMBL/GenBank/DDBJ databases">
        <title>Chromosome-level genome assembly of a cyprinid fish Onychostoma macrolepis by integration of Nanopore Sequencing, Bionano and Hi-C technology.</title>
        <authorList>
            <person name="Wang D."/>
        </authorList>
    </citation>
    <scope>NUCLEOTIDE SEQUENCE [LARGE SCALE GENOMIC DNA]</scope>
    <source>
        <strain evidence="4">SWU-2019</strain>
        <tissue evidence="4">Muscle</tissue>
    </source>
</reference>
<gene>
    <name evidence="4" type="ORF">G5714_021798</name>
</gene>
<dbReference type="PANTHER" id="PTHR46013:SF4">
    <property type="entry name" value="B-CELL RECEPTOR CD22-RELATED"/>
    <property type="match status" value="1"/>
</dbReference>
<feature type="domain" description="Ig-like" evidence="3">
    <location>
        <begin position="37"/>
        <end position="107"/>
    </location>
</feature>
<keyword evidence="1" id="KW-1133">Transmembrane helix</keyword>
<dbReference type="Proteomes" id="UP000579812">
    <property type="component" value="Unassembled WGS sequence"/>
</dbReference>
<feature type="signal peptide" evidence="2">
    <location>
        <begin position="1"/>
        <end position="19"/>
    </location>
</feature>
<dbReference type="PANTHER" id="PTHR46013">
    <property type="entry name" value="VASCULAR CELL ADHESION MOLECULE 1"/>
    <property type="match status" value="1"/>
</dbReference>
<feature type="domain" description="Ig-like" evidence="3">
    <location>
        <begin position="408"/>
        <end position="480"/>
    </location>
</feature>
<dbReference type="EMBL" id="JAAMOB010000022">
    <property type="protein sequence ID" value="KAF4097790.1"/>
    <property type="molecule type" value="Genomic_DNA"/>
</dbReference>
<keyword evidence="1" id="KW-0472">Membrane</keyword>
<evidence type="ECO:0000256" key="2">
    <source>
        <dbReference type="SAM" id="SignalP"/>
    </source>
</evidence>
<dbReference type="SUPFAM" id="SSF48726">
    <property type="entry name" value="Immunoglobulin"/>
    <property type="match status" value="7"/>
</dbReference>
<proteinExistence type="predicted"/>